<evidence type="ECO:0000313" key="2">
    <source>
        <dbReference type="EMBL" id="QZO01129.1"/>
    </source>
</evidence>
<organism evidence="2 3">
    <name type="scientific">Chenggangzhangella methanolivorans</name>
    <dbReference type="NCBI Taxonomy" id="1437009"/>
    <lineage>
        <taxon>Bacteria</taxon>
        <taxon>Pseudomonadati</taxon>
        <taxon>Pseudomonadota</taxon>
        <taxon>Alphaproteobacteria</taxon>
        <taxon>Hyphomicrobiales</taxon>
        <taxon>Methylopilaceae</taxon>
        <taxon>Chenggangzhangella</taxon>
    </lineage>
</organism>
<keyword evidence="3" id="KW-1185">Reference proteome</keyword>
<reference evidence="2" key="1">
    <citation type="submission" date="2021-08" db="EMBL/GenBank/DDBJ databases">
        <authorList>
            <person name="Zhang H."/>
            <person name="Xu M."/>
            <person name="Yu Z."/>
            <person name="Yang L."/>
            <person name="Cai Y."/>
        </authorList>
    </citation>
    <scope>NUCLEOTIDE SEQUENCE</scope>
    <source>
        <strain evidence="2">CHL1</strain>
    </source>
</reference>
<gene>
    <name evidence="2" type="ORF">K6K41_06110</name>
</gene>
<dbReference type="RefSeq" id="WP_261404366.1">
    <property type="nucleotide sequence ID" value="NZ_CP081869.1"/>
</dbReference>
<evidence type="ECO:0000256" key="1">
    <source>
        <dbReference type="SAM" id="MobiDB-lite"/>
    </source>
</evidence>
<accession>A0A9E6UP86</accession>
<sequence length="88" mass="9767">MSLTTNDGFIIETHDTRRAGDGDKITRWIVLALDETEALGLLKAEMPDLDHRIVASGDDIRAQARRLGIEPGTYRQTDMTGLSPQSDR</sequence>
<feature type="compositionally biased region" description="Polar residues" evidence="1">
    <location>
        <begin position="74"/>
        <end position="88"/>
    </location>
</feature>
<dbReference type="AlphaFoldDB" id="A0A9E6UP86"/>
<dbReference type="Proteomes" id="UP000825701">
    <property type="component" value="Chromosome"/>
</dbReference>
<evidence type="ECO:0000313" key="3">
    <source>
        <dbReference type="Proteomes" id="UP000825701"/>
    </source>
</evidence>
<dbReference type="EMBL" id="CP081869">
    <property type="protein sequence ID" value="QZO01129.1"/>
    <property type="molecule type" value="Genomic_DNA"/>
</dbReference>
<protein>
    <submittedName>
        <fullName evidence="2">Uncharacterized protein</fullName>
    </submittedName>
</protein>
<name>A0A9E6UP86_9HYPH</name>
<proteinExistence type="predicted"/>
<feature type="region of interest" description="Disordered" evidence="1">
    <location>
        <begin position="66"/>
        <end position="88"/>
    </location>
</feature>
<dbReference type="KEGG" id="cmet:K6K41_06110"/>